<dbReference type="Pfam" id="PF00856">
    <property type="entry name" value="SET"/>
    <property type="match status" value="1"/>
</dbReference>
<keyword evidence="2" id="KW-0949">S-adenosyl-L-methionine</keyword>
<dbReference type="EMBL" id="CADCWK010000126">
    <property type="protein sequence ID" value="CAA9556178.1"/>
    <property type="molecule type" value="Genomic_DNA"/>
</dbReference>
<dbReference type="InterPro" id="IPR046341">
    <property type="entry name" value="SET_dom_sf"/>
</dbReference>
<dbReference type="PROSITE" id="PS50280">
    <property type="entry name" value="SET"/>
    <property type="match status" value="1"/>
</dbReference>
<dbReference type="InterPro" id="IPR003616">
    <property type="entry name" value="Post-SET_dom"/>
</dbReference>
<feature type="domain" description="SET" evidence="3">
    <location>
        <begin position="16"/>
        <end position="118"/>
    </location>
</feature>
<dbReference type="AlphaFoldDB" id="A0A6J4URJ3"/>
<keyword evidence="1" id="KW-0808">Transferase</keyword>
<evidence type="ECO:0008006" key="6">
    <source>
        <dbReference type="Google" id="ProtNLM"/>
    </source>
</evidence>
<evidence type="ECO:0000313" key="5">
    <source>
        <dbReference type="EMBL" id="CAA9556178.1"/>
    </source>
</evidence>
<proteinExistence type="predicted"/>
<evidence type="ECO:0000256" key="2">
    <source>
        <dbReference type="ARBA" id="ARBA00022691"/>
    </source>
</evidence>
<accession>A0A6J4URJ3</accession>
<evidence type="ECO:0000259" key="4">
    <source>
        <dbReference type="PROSITE" id="PS50868"/>
    </source>
</evidence>
<dbReference type="InterPro" id="IPR001214">
    <property type="entry name" value="SET_dom"/>
</dbReference>
<reference evidence="5" key="1">
    <citation type="submission" date="2020-02" db="EMBL/GenBank/DDBJ databases">
        <authorList>
            <person name="Meier V. D."/>
        </authorList>
    </citation>
    <scope>NUCLEOTIDE SEQUENCE</scope>
    <source>
        <strain evidence="5">AVDCRST_MAG33</strain>
    </source>
</reference>
<dbReference type="GO" id="GO:0016740">
    <property type="term" value="F:transferase activity"/>
    <property type="evidence" value="ECO:0007669"/>
    <property type="project" value="UniProtKB-KW"/>
</dbReference>
<evidence type="ECO:0000259" key="3">
    <source>
        <dbReference type="PROSITE" id="PS50280"/>
    </source>
</evidence>
<organism evidence="5">
    <name type="scientific">uncultured Thermomicrobiales bacterium</name>
    <dbReference type="NCBI Taxonomy" id="1645740"/>
    <lineage>
        <taxon>Bacteria</taxon>
        <taxon>Pseudomonadati</taxon>
        <taxon>Thermomicrobiota</taxon>
        <taxon>Thermomicrobia</taxon>
        <taxon>Thermomicrobiales</taxon>
        <taxon>environmental samples</taxon>
    </lineage>
</organism>
<dbReference type="SUPFAM" id="SSF82199">
    <property type="entry name" value="SET domain"/>
    <property type="match status" value="1"/>
</dbReference>
<dbReference type="PROSITE" id="PS50868">
    <property type="entry name" value="POST_SET"/>
    <property type="match status" value="1"/>
</dbReference>
<sequence>METDPSTWPSTGWLDPRVVVGRSPIEGRGLFAAEPIAAGAVLMRLGGDVLTDDQFGAVRRATYSALAVGEGMHLLLPDDSPTTFGNHSCDSSLWLDDALTLTTRRPLGAGDEVTVDYALFTVDAGWSMPCRCGAEVCRGIVTGDDWRRPGVQARYAGHFSPFLNRRIALLRQEHGRWDGPGGAPH</sequence>
<dbReference type="Gene3D" id="2.170.270.10">
    <property type="entry name" value="SET domain"/>
    <property type="match status" value="1"/>
</dbReference>
<name>A0A6J4URJ3_9BACT</name>
<protein>
    <recommendedName>
        <fullName evidence="6">Post-SET domain-containing protein</fullName>
    </recommendedName>
</protein>
<feature type="domain" description="Post-SET" evidence="4">
    <location>
        <begin position="126"/>
        <end position="142"/>
    </location>
</feature>
<evidence type="ECO:0000256" key="1">
    <source>
        <dbReference type="ARBA" id="ARBA00022679"/>
    </source>
</evidence>
<gene>
    <name evidence="5" type="ORF">AVDCRST_MAG33-1303</name>
</gene>